<dbReference type="PANTHER" id="PTHR33116:SF86">
    <property type="entry name" value="REVERSE TRANSCRIPTASE DOMAIN-CONTAINING PROTEIN"/>
    <property type="match status" value="1"/>
</dbReference>
<dbReference type="PANTHER" id="PTHR33116">
    <property type="entry name" value="REVERSE TRANSCRIPTASE ZINC-BINDING DOMAIN-CONTAINING PROTEIN-RELATED-RELATED"/>
    <property type="match status" value="1"/>
</dbReference>
<dbReference type="AlphaFoldDB" id="A0A2I0V805"/>
<keyword evidence="2" id="KW-1185">Reference proteome</keyword>
<gene>
    <name evidence="1" type="ORF">MA16_Dca024128</name>
</gene>
<organism evidence="1 2">
    <name type="scientific">Dendrobium catenatum</name>
    <dbReference type="NCBI Taxonomy" id="906689"/>
    <lineage>
        <taxon>Eukaryota</taxon>
        <taxon>Viridiplantae</taxon>
        <taxon>Streptophyta</taxon>
        <taxon>Embryophyta</taxon>
        <taxon>Tracheophyta</taxon>
        <taxon>Spermatophyta</taxon>
        <taxon>Magnoliopsida</taxon>
        <taxon>Liliopsida</taxon>
        <taxon>Asparagales</taxon>
        <taxon>Orchidaceae</taxon>
        <taxon>Epidendroideae</taxon>
        <taxon>Malaxideae</taxon>
        <taxon>Dendrobiinae</taxon>
        <taxon>Dendrobium</taxon>
    </lineage>
</organism>
<reference evidence="1 2" key="1">
    <citation type="journal article" date="2016" name="Sci. Rep.">
        <title>The Dendrobium catenatum Lindl. genome sequence provides insights into polysaccharide synthase, floral development and adaptive evolution.</title>
        <authorList>
            <person name="Zhang G.Q."/>
            <person name="Xu Q."/>
            <person name="Bian C."/>
            <person name="Tsai W.C."/>
            <person name="Yeh C.M."/>
            <person name="Liu K.W."/>
            <person name="Yoshida K."/>
            <person name="Zhang L.S."/>
            <person name="Chang S.B."/>
            <person name="Chen F."/>
            <person name="Shi Y."/>
            <person name="Su Y.Y."/>
            <person name="Zhang Y.Q."/>
            <person name="Chen L.J."/>
            <person name="Yin Y."/>
            <person name="Lin M."/>
            <person name="Huang H."/>
            <person name="Deng H."/>
            <person name="Wang Z.W."/>
            <person name="Zhu S.L."/>
            <person name="Zhao X."/>
            <person name="Deng C."/>
            <person name="Niu S.C."/>
            <person name="Huang J."/>
            <person name="Wang M."/>
            <person name="Liu G.H."/>
            <person name="Yang H.J."/>
            <person name="Xiao X.J."/>
            <person name="Hsiao Y.Y."/>
            <person name="Wu W.L."/>
            <person name="Chen Y.Y."/>
            <person name="Mitsuda N."/>
            <person name="Ohme-Takagi M."/>
            <person name="Luo Y.B."/>
            <person name="Van de Peer Y."/>
            <person name="Liu Z.J."/>
        </authorList>
    </citation>
    <scope>NUCLEOTIDE SEQUENCE [LARGE SCALE GENOMIC DNA]</scope>
    <source>
        <tissue evidence="1">The whole plant</tissue>
    </source>
</reference>
<dbReference type="EMBL" id="KZ504102">
    <property type="protein sequence ID" value="PKU59545.1"/>
    <property type="molecule type" value="Genomic_DNA"/>
</dbReference>
<proteinExistence type="predicted"/>
<accession>A0A2I0V805</accession>
<evidence type="ECO:0000313" key="2">
    <source>
        <dbReference type="Proteomes" id="UP000233837"/>
    </source>
</evidence>
<name>A0A2I0V805_9ASPA</name>
<evidence type="ECO:0000313" key="1">
    <source>
        <dbReference type="EMBL" id="PKU59545.1"/>
    </source>
</evidence>
<protein>
    <submittedName>
        <fullName evidence="1">Ribonuclease H protein</fullName>
    </submittedName>
</protein>
<reference evidence="1 2" key="2">
    <citation type="journal article" date="2017" name="Nature">
        <title>The Apostasia genome and the evolution of orchids.</title>
        <authorList>
            <person name="Zhang G.Q."/>
            <person name="Liu K.W."/>
            <person name="Li Z."/>
            <person name="Lohaus R."/>
            <person name="Hsiao Y.Y."/>
            <person name="Niu S.C."/>
            <person name="Wang J.Y."/>
            <person name="Lin Y.C."/>
            <person name="Xu Q."/>
            <person name="Chen L.J."/>
            <person name="Yoshida K."/>
            <person name="Fujiwara S."/>
            <person name="Wang Z.W."/>
            <person name="Zhang Y.Q."/>
            <person name="Mitsuda N."/>
            <person name="Wang M."/>
            <person name="Liu G.H."/>
            <person name="Pecoraro L."/>
            <person name="Huang H.X."/>
            <person name="Xiao X.J."/>
            <person name="Lin M."/>
            <person name="Wu X.Y."/>
            <person name="Wu W.L."/>
            <person name="Chen Y.Y."/>
            <person name="Chang S.B."/>
            <person name="Sakamoto S."/>
            <person name="Ohme-Takagi M."/>
            <person name="Yagi M."/>
            <person name="Zeng S.J."/>
            <person name="Shen C.Y."/>
            <person name="Yeh C.M."/>
            <person name="Luo Y.B."/>
            <person name="Tsai W.C."/>
            <person name="Van de Peer Y."/>
            <person name="Liu Z.J."/>
        </authorList>
    </citation>
    <scope>NUCLEOTIDE SEQUENCE [LARGE SCALE GENOMIC DNA]</scope>
    <source>
        <tissue evidence="1">The whole plant</tissue>
    </source>
</reference>
<sequence>MSILTDYCLWTGQRVNRTKSAVLFSKRTPTSTKSRLAKLLGCCKVNELEYFGLKFSMRRLKRLDFAPLVQKARDHTLGWGIRHLSMAGRVTLINSVLLPSAVFQMTHTIIPKIVLNDIEKLSRSFLWDKDPSHRGLHYASWEDVARPRCKGGLGFHASVKWIGALWARIAWNIIGSPLGLLQRCLSLMVWRSLAPREGSREVGR</sequence>
<dbReference type="Proteomes" id="UP000233837">
    <property type="component" value="Unassembled WGS sequence"/>
</dbReference>